<feature type="region of interest" description="Disordered" evidence="1">
    <location>
        <begin position="20"/>
        <end position="39"/>
    </location>
</feature>
<protein>
    <submittedName>
        <fullName evidence="2">Uncharacterized protein</fullName>
    </submittedName>
</protein>
<proteinExistence type="predicted"/>
<name>F9Y5V6_KETVW</name>
<dbReference type="KEGG" id="kvl:KVU_0942"/>
<keyword evidence="3" id="KW-1185">Reference proteome</keyword>
<evidence type="ECO:0000313" key="2">
    <source>
        <dbReference type="EMBL" id="AEM40781.1"/>
    </source>
</evidence>
<sequence length="39" mass="4293">MREIVAHDCLCWICGASSSRITGANKPLSDQGKPLKYSR</sequence>
<gene>
    <name evidence="2" type="ordered locus">KVU_0942</name>
</gene>
<organism evidence="2 3">
    <name type="scientific">Ketogulonicigenium vulgare (strain WSH-001)</name>
    <dbReference type="NCBI Taxonomy" id="759362"/>
    <lineage>
        <taxon>Bacteria</taxon>
        <taxon>Pseudomonadati</taxon>
        <taxon>Pseudomonadota</taxon>
        <taxon>Alphaproteobacteria</taxon>
        <taxon>Rhodobacterales</taxon>
        <taxon>Roseobacteraceae</taxon>
        <taxon>Ketogulonicigenium</taxon>
    </lineage>
</organism>
<dbReference type="EMBL" id="CP002018">
    <property type="protein sequence ID" value="AEM40781.1"/>
    <property type="molecule type" value="Genomic_DNA"/>
</dbReference>
<dbReference type="HOGENOM" id="CLU_3311117_0_0_5"/>
<dbReference type="Proteomes" id="UP000000692">
    <property type="component" value="Chromosome"/>
</dbReference>
<evidence type="ECO:0000313" key="3">
    <source>
        <dbReference type="Proteomes" id="UP000000692"/>
    </source>
</evidence>
<evidence type="ECO:0000256" key="1">
    <source>
        <dbReference type="SAM" id="MobiDB-lite"/>
    </source>
</evidence>
<accession>F9Y5V6</accession>
<reference evidence="2 3" key="1">
    <citation type="journal article" date="2011" name="J. Bacteriol.">
        <title>Complete genome sequence of the industrial strain Ketogulonicigenium vulgare WSH-001.</title>
        <authorList>
            <person name="Liu L."/>
            <person name="Li Y."/>
            <person name="Zhang J."/>
            <person name="Zhou Z."/>
            <person name="Liu J."/>
            <person name="Li X."/>
            <person name="Zhou J."/>
            <person name="Du G."/>
            <person name="Wang L."/>
            <person name="Chen J."/>
        </authorList>
    </citation>
    <scope>NUCLEOTIDE SEQUENCE [LARGE SCALE GENOMIC DNA]</scope>
    <source>
        <strain evidence="2 3">WSH-001</strain>
    </source>
</reference>
<dbReference type="AlphaFoldDB" id="F9Y5V6"/>